<dbReference type="InterPro" id="IPR011990">
    <property type="entry name" value="TPR-like_helical_dom_sf"/>
</dbReference>
<dbReference type="InterPro" id="IPR002885">
    <property type="entry name" value="PPR_rpt"/>
</dbReference>
<name>A0AAP0D296_9ASTR</name>
<proteinExistence type="predicted"/>
<dbReference type="InterPro" id="IPR046848">
    <property type="entry name" value="E_motif"/>
</dbReference>
<evidence type="ECO:0008006" key="5">
    <source>
        <dbReference type="Google" id="ProtNLM"/>
    </source>
</evidence>
<dbReference type="GO" id="GO:0003723">
    <property type="term" value="F:RNA binding"/>
    <property type="evidence" value="ECO:0007669"/>
    <property type="project" value="InterPro"/>
</dbReference>
<dbReference type="PANTHER" id="PTHR24015">
    <property type="entry name" value="OS07G0578800 PROTEIN-RELATED"/>
    <property type="match status" value="1"/>
</dbReference>
<dbReference type="Gene3D" id="1.25.40.10">
    <property type="entry name" value="Tetratricopeptide repeat domain"/>
    <property type="match status" value="4"/>
</dbReference>
<accession>A0AAP0D296</accession>
<evidence type="ECO:0000313" key="3">
    <source>
        <dbReference type="EMBL" id="KAK9067301.1"/>
    </source>
</evidence>
<dbReference type="NCBIfam" id="TIGR00756">
    <property type="entry name" value="PPR"/>
    <property type="match status" value="4"/>
</dbReference>
<keyword evidence="1" id="KW-0677">Repeat</keyword>
<comment type="caution">
    <text evidence="3">The sequence shown here is derived from an EMBL/GenBank/DDBJ whole genome shotgun (WGS) entry which is preliminary data.</text>
</comment>
<dbReference type="Pfam" id="PF01535">
    <property type="entry name" value="PPR"/>
    <property type="match status" value="2"/>
</dbReference>
<protein>
    <recommendedName>
        <fullName evidence="5">Chlororespiratory reduction 2</fullName>
    </recommendedName>
</protein>
<dbReference type="FunFam" id="1.25.40.10:FF:001095">
    <property type="entry name" value="Pentatricopeptide repeat-containing protein At2g34400"/>
    <property type="match status" value="1"/>
</dbReference>
<dbReference type="Pfam" id="PF13041">
    <property type="entry name" value="PPR_2"/>
    <property type="match status" value="3"/>
</dbReference>
<dbReference type="InterPro" id="IPR046960">
    <property type="entry name" value="PPR_At4g14850-like_plant"/>
</dbReference>
<dbReference type="EMBL" id="JBCNJP010000015">
    <property type="protein sequence ID" value="KAK9067301.1"/>
    <property type="molecule type" value="Genomic_DNA"/>
</dbReference>
<feature type="repeat" description="PPR" evidence="2">
    <location>
        <begin position="82"/>
        <end position="117"/>
    </location>
</feature>
<dbReference type="FunFam" id="1.25.40.10:FF:000073">
    <property type="entry name" value="Pentatricopeptide repeat-containing protein chloroplastic"/>
    <property type="match status" value="1"/>
</dbReference>
<dbReference type="PROSITE" id="PS51375">
    <property type="entry name" value="PPR"/>
    <property type="match status" value="4"/>
</dbReference>
<dbReference type="PANTHER" id="PTHR24015:SF553">
    <property type="entry name" value="DYW DOMAIN-CONTAINING PROTEIN"/>
    <property type="match status" value="1"/>
</dbReference>
<feature type="repeat" description="PPR" evidence="2">
    <location>
        <begin position="285"/>
        <end position="319"/>
    </location>
</feature>
<dbReference type="Proteomes" id="UP001408789">
    <property type="component" value="Unassembled WGS sequence"/>
</dbReference>
<evidence type="ECO:0000256" key="2">
    <source>
        <dbReference type="PROSITE-ProRule" id="PRU00708"/>
    </source>
</evidence>
<evidence type="ECO:0000256" key="1">
    <source>
        <dbReference type="ARBA" id="ARBA00022737"/>
    </source>
</evidence>
<feature type="repeat" description="PPR" evidence="2">
    <location>
        <begin position="386"/>
        <end position="420"/>
    </location>
</feature>
<dbReference type="Pfam" id="PF20431">
    <property type="entry name" value="E_motif"/>
    <property type="match status" value="1"/>
</dbReference>
<evidence type="ECO:0000313" key="4">
    <source>
        <dbReference type="Proteomes" id="UP001408789"/>
    </source>
</evidence>
<dbReference type="GO" id="GO:0009451">
    <property type="term" value="P:RNA modification"/>
    <property type="evidence" value="ECO:0007669"/>
    <property type="project" value="InterPro"/>
</dbReference>
<gene>
    <name evidence="3" type="ORF">SSX86_014627</name>
</gene>
<organism evidence="3 4">
    <name type="scientific">Deinandra increscens subsp. villosa</name>
    <dbReference type="NCBI Taxonomy" id="3103831"/>
    <lineage>
        <taxon>Eukaryota</taxon>
        <taxon>Viridiplantae</taxon>
        <taxon>Streptophyta</taxon>
        <taxon>Embryophyta</taxon>
        <taxon>Tracheophyta</taxon>
        <taxon>Spermatophyta</taxon>
        <taxon>Magnoliopsida</taxon>
        <taxon>eudicotyledons</taxon>
        <taxon>Gunneridae</taxon>
        <taxon>Pentapetalae</taxon>
        <taxon>asterids</taxon>
        <taxon>campanulids</taxon>
        <taxon>Asterales</taxon>
        <taxon>Asteraceae</taxon>
        <taxon>Asteroideae</taxon>
        <taxon>Heliantheae alliance</taxon>
        <taxon>Madieae</taxon>
        <taxon>Madiinae</taxon>
        <taxon>Deinandra</taxon>
    </lineage>
</organism>
<dbReference type="AlphaFoldDB" id="A0AAP0D296"/>
<reference evidence="3 4" key="1">
    <citation type="submission" date="2024-04" db="EMBL/GenBank/DDBJ databases">
        <title>The reference genome of an endangered Asteraceae, Deinandra increscens subsp. villosa, native to the Central Coast of California.</title>
        <authorList>
            <person name="Guilliams M."/>
            <person name="Hasenstab-Lehman K."/>
            <person name="Meyer R."/>
            <person name="Mcevoy S."/>
        </authorList>
    </citation>
    <scope>NUCLEOTIDE SEQUENCE [LARGE SCALE GENOMIC DNA]</scope>
    <source>
        <tissue evidence="3">Leaf</tissue>
    </source>
</reference>
<feature type="repeat" description="PPR" evidence="2">
    <location>
        <begin position="184"/>
        <end position="218"/>
    </location>
</feature>
<keyword evidence="4" id="KW-1185">Reference proteome</keyword>
<dbReference type="FunFam" id="1.25.40.10:FF:000284">
    <property type="entry name" value="Pentatricopeptide repeat-containing protein"/>
    <property type="match status" value="1"/>
</dbReference>
<sequence>MLRKTTPFSRHLNFQPQQKLQPLKERLLIILKQCVSTKTAEQIHTQMLIHSVDKPNFLLAKLIDLKDFSYSYRFFTSMHQPNDYAFNVIIRGLATTWNQFDLTLQLYYKMKGLGIKPNNFTYPFLFIACSNLSAVEHGKLGHCMVLRCGLMADGHVRHSLITMYSKCDEVWYARKVFDEITERDLVSWNSMISGYSKMGFPGDALRLFERMKGEGFEPDEMTLVSVLGACGDLGNLSLGRVVEDYVVDNHMRMNSYIGSALIGMYAKCGDLVSARRIFDKMTKKDLVTWNAMITGYAQSGLSDEAISLFNIMKDEGVNADKITLSGVLSACASVGALDIGRSVDAYATERGLQQDIYVGSALIDMYAKCGAVDHAYKVFENMPFKNKVTWNAMISALAFNGRPREAISLFNRMQEENSAVTPDDVTFVGLLSACVHGGMVNEGRKFFDLMSSSFLLVPKIEHYSCMVDLLSRAGLVYEAWEFIQKMPEKPDEIALGALLGACQKARNLDVSEKVMKLLLEIEPRNSGNYIISSQIYANSKKWDDCAKMRWLMRQNGVTKVPGFSWIEIDARVHEFHVGDSLHITSEDIYELLIYEMKLEGYMVNRNIVNGNCSKTKSQPKRERTQEEKSFRRKAKYFLITQMVAVLVFLSLLGGSDDTEADDADADEGFDYE</sequence>
<dbReference type="FunFam" id="1.25.40.10:FF:001093">
    <property type="entry name" value="Pentatricopeptide repeat-containing protein At2g34400"/>
    <property type="match status" value="1"/>
</dbReference>